<dbReference type="Proteomes" id="UP000231658">
    <property type="component" value="Unassembled WGS sequence"/>
</dbReference>
<proteinExistence type="predicted"/>
<organism evidence="2 3">
    <name type="scientific">Candidatus Terasakiella magnetica</name>
    <dbReference type="NCBI Taxonomy" id="1867952"/>
    <lineage>
        <taxon>Bacteria</taxon>
        <taxon>Pseudomonadati</taxon>
        <taxon>Pseudomonadota</taxon>
        <taxon>Alphaproteobacteria</taxon>
        <taxon>Rhodospirillales</taxon>
        <taxon>Terasakiellaceae</taxon>
        <taxon>Terasakiella</taxon>
    </lineage>
</organism>
<evidence type="ECO:0000313" key="3">
    <source>
        <dbReference type="Proteomes" id="UP000231658"/>
    </source>
</evidence>
<keyword evidence="1" id="KW-0472">Membrane</keyword>
<keyword evidence="1" id="KW-0812">Transmembrane</keyword>
<accession>A0A1C3RHQ3</accession>
<evidence type="ECO:0000313" key="2">
    <source>
        <dbReference type="EMBL" id="SCA56734.1"/>
    </source>
</evidence>
<sequence length="216" mass="26248">MFDKWKPHIQKARNAKVKFERGINRCLAIADNIRHSVWLGRTLKWTRWSFRLCIKISKIIICPLYAPFALLRYLLSITGAFIRGQKSRSAYVLCRKRQQKKDEQKEKRWQNKPSWRRWFGLLFLFFLLKGTFWKVIALTISPWTLCVFFLRRLWSAKSYVDECRQDKRDAVAHRKYQTEEAERETTRLLRKQEEENRFERARDARRTEALQALKDF</sequence>
<name>A0A1C3RHQ3_9PROT</name>
<keyword evidence="1" id="KW-1133">Transmembrane helix</keyword>
<reference evidence="2 3" key="1">
    <citation type="submission" date="2016-07" db="EMBL/GenBank/DDBJ databases">
        <authorList>
            <person name="Lefevre C.T."/>
        </authorList>
    </citation>
    <scope>NUCLEOTIDE SEQUENCE [LARGE SCALE GENOMIC DNA]</scope>
    <source>
        <strain evidence="2">PR1</strain>
    </source>
</reference>
<evidence type="ECO:0000256" key="1">
    <source>
        <dbReference type="SAM" id="Phobius"/>
    </source>
</evidence>
<protein>
    <submittedName>
        <fullName evidence="2">Uncharacterized protein</fullName>
    </submittedName>
</protein>
<dbReference type="AlphaFoldDB" id="A0A1C3RHQ3"/>
<dbReference type="STRING" id="1867952.MTBPR1_30104"/>
<keyword evidence="3" id="KW-1185">Reference proteome</keyword>
<gene>
    <name evidence="2" type="ORF">MTBPR1_30104</name>
</gene>
<feature type="transmembrane region" description="Helical" evidence="1">
    <location>
        <begin position="118"/>
        <end position="150"/>
    </location>
</feature>
<dbReference type="RefSeq" id="WP_069188812.1">
    <property type="nucleotide sequence ID" value="NZ_FLYE01000023.1"/>
</dbReference>
<dbReference type="EMBL" id="FLYE01000023">
    <property type="protein sequence ID" value="SCA56734.1"/>
    <property type="molecule type" value="Genomic_DNA"/>
</dbReference>